<dbReference type="Gene3D" id="3.90.1140.10">
    <property type="entry name" value="Cyclic phosphodiesterase"/>
    <property type="match status" value="1"/>
</dbReference>
<dbReference type="GO" id="GO:0016874">
    <property type="term" value="F:ligase activity"/>
    <property type="evidence" value="ECO:0007669"/>
    <property type="project" value="UniProtKB-KW"/>
</dbReference>
<evidence type="ECO:0000313" key="1">
    <source>
        <dbReference type="EMBL" id="MFC6996490.1"/>
    </source>
</evidence>
<protein>
    <submittedName>
        <fullName evidence="1">2'-5' RNA ligase family protein</fullName>
    </submittedName>
</protein>
<reference evidence="2" key="1">
    <citation type="journal article" date="2019" name="Int. J. Syst. Evol. Microbiol.">
        <title>The Global Catalogue of Microorganisms (GCM) 10K type strain sequencing project: providing services to taxonomists for standard genome sequencing and annotation.</title>
        <authorList>
            <consortium name="The Broad Institute Genomics Platform"/>
            <consortium name="The Broad Institute Genome Sequencing Center for Infectious Disease"/>
            <person name="Wu L."/>
            <person name="Ma J."/>
        </authorList>
    </citation>
    <scope>NUCLEOTIDE SEQUENCE [LARGE SCALE GENOMIC DNA]</scope>
    <source>
        <strain evidence="2">CGMCC 4.7393</strain>
    </source>
</reference>
<dbReference type="InterPro" id="IPR009097">
    <property type="entry name" value="Cyclic_Pdiesterase"/>
</dbReference>
<dbReference type="EMBL" id="JBHSYQ010000003">
    <property type="protein sequence ID" value="MFC6996490.1"/>
    <property type="molecule type" value="Genomic_DNA"/>
</dbReference>
<accession>A0ABW2DF59</accession>
<sequence length="227" mass="26171">MDLNAHYTQLWDTARQRIEAGEYEVDPLIGAPADTRRGLTLVARPSTETKERMQAVLQELKQLEPEQYAYPIADLHLTLLSIISCYPDFKLSTVSVEEYVCLTQETFKNIHPFTVNFTGVTASASCVMAQGFPADATLEQLRNQLRRAFKSSGLQQTIDSRYTIQTAHATLLRFRKPLRHPQKLLNTLEHLRDYFFGASRIHEVELVYNDWYQRQQHVQVLAKFPLT</sequence>
<proteinExistence type="predicted"/>
<dbReference type="Proteomes" id="UP001596405">
    <property type="component" value="Unassembled WGS sequence"/>
</dbReference>
<keyword evidence="2" id="KW-1185">Reference proteome</keyword>
<gene>
    <name evidence="1" type="ORF">ACFQHR_02585</name>
</gene>
<dbReference type="RefSeq" id="WP_066625331.1">
    <property type="nucleotide sequence ID" value="NZ_JBHSYQ010000003.1"/>
</dbReference>
<comment type="caution">
    <text evidence="1">The sequence shown here is derived from an EMBL/GenBank/DDBJ whole genome shotgun (WGS) entry which is preliminary data.</text>
</comment>
<name>A0ABW2DF59_9BACT</name>
<dbReference type="SUPFAM" id="SSF55144">
    <property type="entry name" value="LigT-like"/>
    <property type="match status" value="1"/>
</dbReference>
<organism evidence="1 2">
    <name type="scientific">Rufibacter roseus</name>
    <dbReference type="NCBI Taxonomy" id="1567108"/>
    <lineage>
        <taxon>Bacteria</taxon>
        <taxon>Pseudomonadati</taxon>
        <taxon>Bacteroidota</taxon>
        <taxon>Cytophagia</taxon>
        <taxon>Cytophagales</taxon>
        <taxon>Hymenobacteraceae</taxon>
        <taxon>Rufibacter</taxon>
    </lineage>
</organism>
<keyword evidence="1" id="KW-0436">Ligase</keyword>
<evidence type="ECO:0000313" key="2">
    <source>
        <dbReference type="Proteomes" id="UP001596405"/>
    </source>
</evidence>